<dbReference type="AlphaFoldDB" id="A0A841HWW1"/>
<evidence type="ECO:0000313" key="3">
    <source>
        <dbReference type="Proteomes" id="UP000588068"/>
    </source>
</evidence>
<keyword evidence="3" id="KW-1185">Reference proteome</keyword>
<dbReference type="InterPro" id="IPR057154">
    <property type="entry name" value="DUF7832"/>
</dbReference>
<reference evidence="2 3" key="1">
    <citation type="submission" date="2020-08" db="EMBL/GenBank/DDBJ databases">
        <title>Genomic Encyclopedia of Type Strains, Phase IV (KMG-IV): sequencing the most valuable type-strain genomes for metagenomic binning, comparative biology and taxonomic classification.</title>
        <authorList>
            <person name="Goeker M."/>
        </authorList>
    </citation>
    <scope>NUCLEOTIDE SEQUENCE [LARGE SCALE GENOMIC DNA]</scope>
    <source>
        <strain evidence="2 3">DSM 26723</strain>
    </source>
</reference>
<sequence length="142" mass="15855">MKYDDASWHYGGKFPADLPPEAGATHTGMFVAWALLAGLGGDIHTEECPEDLELAQSRSETPGTLFLRFCDGKFTDEDLNDEGNQFAAAYFDFENGSYLADYAATLGEAGRDLYYVADTWENFDRLRPVLDERLSEWRAAHG</sequence>
<accession>A0A841HWW1</accession>
<dbReference type="Pfam" id="PF25191">
    <property type="entry name" value="DUF7832"/>
    <property type="match status" value="1"/>
</dbReference>
<dbReference type="EMBL" id="JACHHZ010000008">
    <property type="protein sequence ID" value="MBB6096442.1"/>
    <property type="molecule type" value="Genomic_DNA"/>
</dbReference>
<evidence type="ECO:0000259" key="1">
    <source>
        <dbReference type="Pfam" id="PF25191"/>
    </source>
</evidence>
<dbReference type="Proteomes" id="UP000588068">
    <property type="component" value="Unassembled WGS sequence"/>
</dbReference>
<organism evidence="2 3">
    <name type="scientific">Povalibacter uvarum</name>
    <dbReference type="NCBI Taxonomy" id="732238"/>
    <lineage>
        <taxon>Bacteria</taxon>
        <taxon>Pseudomonadati</taxon>
        <taxon>Pseudomonadota</taxon>
        <taxon>Gammaproteobacteria</taxon>
        <taxon>Steroidobacterales</taxon>
        <taxon>Steroidobacteraceae</taxon>
        <taxon>Povalibacter</taxon>
    </lineage>
</organism>
<dbReference type="RefSeq" id="WP_184335836.1">
    <property type="nucleotide sequence ID" value="NZ_JACHHZ010000008.1"/>
</dbReference>
<protein>
    <recommendedName>
        <fullName evidence="1">DUF7832 domain-containing protein</fullName>
    </recommendedName>
</protein>
<evidence type="ECO:0000313" key="2">
    <source>
        <dbReference type="EMBL" id="MBB6096442.1"/>
    </source>
</evidence>
<gene>
    <name evidence="2" type="ORF">HNQ60_005364</name>
</gene>
<comment type="caution">
    <text evidence="2">The sequence shown here is derived from an EMBL/GenBank/DDBJ whole genome shotgun (WGS) entry which is preliminary data.</text>
</comment>
<name>A0A841HWW1_9GAMM</name>
<feature type="domain" description="DUF7832" evidence="1">
    <location>
        <begin position="2"/>
        <end position="114"/>
    </location>
</feature>
<proteinExistence type="predicted"/>